<sequence>MRRVRRSAATLRRDDGIAEETPVPPSRIPADDRPDPQPAHASEHEVQGSGQTKPLPPTVRRWAERHIGPVTDVRDASHDWYRSRVWELAGRGGTRWYVKVSPSLKFFTRETRAYRHIVPALGHGRAPHLVDSCAEELAVLLTSVPGVPAPGLAPTDAQWRNVHRQAGSLCARLHEAGELDRADRAEAEASLEAAADGAQEYLARAGDRLTEDERRVIRDHAAQLRRVGPVPVGYIHGDNQPRNWLWSPTGLALVDFERTRPAARVQDLVILTVTEWLDHPDRGRAFLRSYGRELTGAERHALRCLTALDAVDCLAWGPDNDHPEVTARGRRTLDRLMGESAP</sequence>
<dbReference type="InterPro" id="IPR011009">
    <property type="entry name" value="Kinase-like_dom_sf"/>
</dbReference>
<protein>
    <recommendedName>
        <fullName evidence="4">Aminoglycoside phosphotransferase domain-containing protein</fullName>
    </recommendedName>
</protein>
<dbReference type="SUPFAM" id="SSF56112">
    <property type="entry name" value="Protein kinase-like (PK-like)"/>
    <property type="match status" value="1"/>
</dbReference>
<name>A0A918NP13_9ACTN</name>
<dbReference type="RefSeq" id="WP_229916666.1">
    <property type="nucleotide sequence ID" value="NZ_BMWD01000025.1"/>
</dbReference>
<dbReference type="EMBL" id="BMWD01000025">
    <property type="protein sequence ID" value="GGX84063.1"/>
    <property type="molecule type" value="Genomic_DNA"/>
</dbReference>
<comment type="caution">
    <text evidence="2">The sequence shown here is derived from an EMBL/GenBank/DDBJ whole genome shotgun (WGS) entry which is preliminary data.</text>
</comment>
<evidence type="ECO:0000256" key="1">
    <source>
        <dbReference type="SAM" id="MobiDB-lite"/>
    </source>
</evidence>
<evidence type="ECO:0000313" key="3">
    <source>
        <dbReference type="Proteomes" id="UP000645555"/>
    </source>
</evidence>
<proteinExistence type="predicted"/>
<accession>A0A918NP13</accession>
<keyword evidence="3" id="KW-1185">Reference proteome</keyword>
<reference evidence="2" key="1">
    <citation type="journal article" date="2014" name="Int. J. Syst. Evol. Microbiol.">
        <title>Complete genome sequence of Corynebacterium casei LMG S-19264T (=DSM 44701T), isolated from a smear-ripened cheese.</title>
        <authorList>
            <consortium name="US DOE Joint Genome Institute (JGI-PGF)"/>
            <person name="Walter F."/>
            <person name="Albersmeier A."/>
            <person name="Kalinowski J."/>
            <person name="Ruckert C."/>
        </authorList>
    </citation>
    <scope>NUCLEOTIDE SEQUENCE</scope>
    <source>
        <strain evidence="2">JCM 4956</strain>
    </source>
</reference>
<feature type="region of interest" description="Disordered" evidence="1">
    <location>
        <begin position="1"/>
        <end position="57"/>
    </location>
</feature>
<feature type="compositionally biased region" description="Basic and acidic residues" evidence="1">
    <location>
        <begin position="29"/>
        <end position="46"/>
    </location>
</feature>
<evidence type="ECO:0000313" key="2">
    <source>
        <dbReference type="EMBL" id="GGX84063.1"/>
    </source>
</evidence>
<gene>
    <name evidence="2" type="ORF">GCM10010515_59550</name>
</gene>
<dbReference type="Gene3D" id="3.90.1200.10">
    <property type="match status" value="1"/>
</dbReference>
<dbReference type="Proteomes" id="UP000645555">
    <property type="component" value="Unassembled WGS sequence"/>
</dbReference>
<evidence type="ECO:0008006" key="4">
    <source>
        <dbReference type="Google" id="ProtNLM"/>
    </source>
</evidence>
<organism evidence="2 3">
    <name type="scientific">Streptomyces fructofermentans</name>
    <dbReference type="NCBI Taxonomy" id="152141"/>
    <lineage>
        <taxon>Bacteria</taxon>
        <taxon>Bacillati</taxon>
        <taxon>Actinomycetota</taxon>
        <taxon>Actinomycetes</taxon>
        <taxon>Kitasatosporales</taxon>
        <taxon>Streptomycetaceae</taxon>
        <taxon>Streptomyces</taxon>
    </lineage>
</organism>
<dbReference type="AlphaFoldDB" id="A0A918NP13"/>
<reference evidence="2" key="2">
    <citation type="submission" date="2020-09" db="EMBL/GenBank/DDBJ databases">
        <authorList>
            <person name="Sun Q."/>
            <person name="Ohkuma M."/>
        </authorList>
    </citation>
    <scope>NUCLEOTIDE SEQUENCE</scope>
    <source>
        <strain evidence="2">JCM 4956</strain>
    </source>
</reference>